<evidence type="ECO:0000313" key="9">
    <source>
        <dbReference type="EMBL" id="MBE8719342.1"/>
    </source>
</evidence>
<keyword evidence="5" id="KW-0378">Hydrolase</keyword>
<dbReference type="PANTHER" id="PTHR33653">
    <property type="entry name" value="RIBONUCLEASE VAPC2"/>
    <property type="match status" value="1"/>
</dbReference>
<keyword evidence="6" id="KW-0460">Magnesium</keyword>
<dbReference type="PANTHER" id="PTHR33653:SF1">
    <property type="entry name" value="RIBONUCLEASE VAPC2"/>
    <property type="match status" value="1"/>
</dbReference>
<dbReference type="RefSeq" id="WP_196937362.1">
    <property type="nucleotide sequence ID" value="NZ_MU158689.1"/>
</dbReference>
<evidence type="ECO:0000256" key="6">
    <source>
        <dbReference type="ARBA" id="ARBA00022842"/>
    </source>
</evidence>
<dbReference type="InterPro" id="IPR050556">
    <property type="entry name" value="Type_II_TA_system_RNase"/>
</dbReference>
<keyword evidence="3" id="KW-0540">Nuclease</keyword>
<name>A0ABR9T1X4_9SPHI</name>
<evidence type="ECO:0000256" key="3">
    <source>
        <dbReference type="ARBA" id="ARBA00022722"/>
    </source>
</evidence>
<comment type="caution">
    <text evidence="9">The sequence shown here is derived from an EMBL/GenBank/DDBJ whole genome shotgun (WGS) entry which is preliminary data.</text>
</comment>
<comment type="cofactor">
    <cofactor evidence="1">
        <name>Mg(2+)</name>
        <dbReference type="ChEBI" id="CHEBI:18420"/>
    </cofactor>
</comment>
<evidence type="ECO:0000259" key="8">
    <source>
        <dbReference type="Pfam" id="PF01850"/>
    </source>
</evidence>
<dbReference type="SUPFAM" id="SSF88723">
    <property type="entry name" value="PIN domain-like"/>
    <property type="match status" value="1"/>
</dbReference>
<keyword evidence="4" id="KW-0479">Metal-binding</keyword>
<feature type="domain" description="PIN" evidence="8">
    <location>
        <begin position="5"/>
        <end position="119"/>
    </location>
</feature>
<sequence>MAKGYLIDTSAVIKYLNGTFPNKGLELLDKILDKESIVSFITEIELKVWSPTNPLDIEIYLQFILGSTILGIEESIIKETVRIRKSYKLKLPDALIAATAMVYKLTLVADNDKDFLKIPSLKYLNPKTLK</sequence>
<keyword evidence="2" id="KW-1277">Toxin-antitoxin system</keyword>
<evidence type="ECO:0000313" key="10">
    <source>
        <dbReference type="Proteomes" id="UP000618319"/>
    </source>
</evidence>
<evidence type="ECO:0000256" key="5">
    <source>
        <dbReference type="ARBA" id="ARBA00022801"/>
    </source>
</evidence>
<keyword evidence="10" id="KW-1185">Reference proteome</keyword>
<accession>A0ABR9T1X4</accession>
<dbReference type="CDD" id="cd18738">
    <property type="entry name" value="PIN_VapC4-5_FitB-like"/>
    <property type="match status" value="1"/>
</dbReference>
<dbReference type="Gene3D" id="3.40.50.1010">
    <property type="entry name" value="5'-nuclease"/>
    <property type="match status" value="1"/>
</dbReference>
<evidence type="ECO:0000256" key="1">
    <source>
        <dbReference type="ARBA" id="ARBA00001946"/>
    </source>
</evidence>
<reference evidence="9 10" key="1">
    <citation type="submission" date="2018-02" db="EMBL/GenBank/DDBJ databases">
        <title>Sphingobacterium KA21.</title>
        <authorList>
            <person name="Vasarhelyi B.M."/>
            <person name="Deshmukh S."/>
            <person name="Balint B."/>
            <person name="Kukolya J."/>
        </authorList>
    </citation>
    <scope>NUCLEOTIDE SEQUENCE [LARGE SCALE GENOMIC DNA]</scope>
    <source>
        <strain evidence="9 10">Ka21</strain>
    </source>
</reference>
<gene>
    <name evidence="9" type="ORF">C4F40_01180</name>
</gene>
<organism evidence="9 10">
    <name type="scientific">Sphingobacterium pedocola</name>
    <dbReference type="NCBI Taxonomy" id="2082722"/>
    <lineage>
        <taxon>Bacteria</taxon>
        <taxon>Pseudomonadati</taxon>
        <taxon>Bacteroidota</taxon>
        <taxon>Sphingobacteriia</taxon>
        <taxon>Sphingobacteriales</taxon>
        <taxon>Sphingobacteriaceae</taxon>
        <taxon>Sphingobacterium</taxon>
    </lineage>
</organism>
<dbReference type="InterPro" id="IPR002716">
    <property type="entry name" value="PIN_dom"/>
</dbReference>
<dbReference type="Proteomes" id="UP000618319">
    <property type="component" value="Unassembled WGS sequence"/>
</dbReference>
<comment type="similarity">
    <text evidence="7">Belongs to the PINc/VapC protein family.</text>
</comment>
<proteinExistence type="inferred from homology"/>
<dbReference type="Pfam" id="PF01850">
    <property type="entry name" value="PIN"/>
    <property type="match status" value="1"/>
</dbReference>
<evidence type="ECO:0000256" key="7">
    <source>
        <dbReference type="ARBA" id="ARBA00038093"/>
    </source>
</evidence>
<protein>
    <submittedName>
        <fullName evidence="9">PIN domain nuclease</fullName>
    </submittedName>
</protein>
<evidence type="ECO:0000256" key="2">
    <source>
        <dbReference type="ARBA" id="ARBA00022649"/>
    </source>
</evidence>
<dbReference type="EMBL" id="PSKQ01000010">
    <property type="protein sequence ID" value="MBE8719342.1"/>
    <property type="molecule type" value="Genomic_DNA"/>
</dbReference>
<evidence type="ECO:0000256" key="4">
    <source>
        <dbReference type="ARBA" id="ARBA00022723"/>
    </source>
</evidence>
<dbReference type="InterPro" id="IPR029060">
    <property type="entry name" value="PIN-like_dom_sf"/>
</dbReference>